<proteinExistence type="predicted"/>
<organism evidence="2 3">
    <name type="scientific">Hydnomerulius pinastri MD-312</name>
    <dbReference type="NCBI Taxonomy" id="994086"/>
    <lineage>
        <taxon>Eukaryota</taxon>
        <taxon>Fungi</taxon>
        <taxon>Dikarya</taxon>
        <taxon>Basidiomycota</taxon>
        <taxon>Agaricomycotina</taxon>
        <taxon>Agaricomycetes</taxon>
        <taxon>Agaricomycetidae</taxon>
        <taxon>Boletales</taxon>
        <taxon>Boletales incertae sedis</taxon>
        <taxon>Leucogyrophana</taxon>
    </lineage>
</organism>
<keyword evidence="3" id="KW-1185">Reference proteome</keyword>
<feature type="compositionally biased region" description="Low complexity" evidence="1">
    <location>
        <begin position="200"/>
        <end position="211"/>
    </location>
</feature>
<dbReference type="EMBL" id="KN839962">
    <property type="protein sequence ID" value="KIJ58263.1"/>
    <property type="molecule type" value="Genomic_DNA"/>
</dbReference>
<feature type="non-terminal residue" evidence="2">
    <location>
        <position position="364"/>
    </location>
</feature>
<sequence>MTPSEHGVRSDAIDVRLVNGEDPFIQGCVSIPPHNGYHQQYRPHDLPILHHGQAISQVSDASHPRRLATSSGLEPLRGSTTLGTSIAASSMTPTAEMRGRTEYLSHTTLQDHNVPGGMYPLSPLTNDPSPLSSWNTVTYGDSGGNQMSALEIAYEQGWTSAPFGTPDLAEWSTSALQRQPLGPLAEQQTRDFDYSFYEQPSAHASTTSSSPIGHSPHRGSFVQNFSNPITVPPFSPPLSFGPTSTAPDPLPQLPLQIGLDGRPYIGVYRVSQKDSSNSRRRKRAARAIEYNGLWIDEEELLEGVTTPDGTISVHECRWEEHHSPCHLWIRGDKSCISSHIQKWHGGKPGGDKLEADCRWSTCRK</sequence>
<dbReference type="Proteomes" id="UP000053820">
    <property type="component" value="Unassembled WGS sequence"/>
</dbReference>
<evidence type="ECO:0000313" key="2">
    <source>
        <dbReference type="EMBL" id="KIJ58263.1"/>
    </source>
</evidence>
<feature type="region of interest" description="Disordered" evidence="1">
    <location>
        <begin position="200"/>
        <end position="225"/>
    </location>
</feature>
<dbReference type="AlphaFoldDB" id="A0A0C9VY26"/>
<gene>
    <name evidence="2" type="ORF">HYDPIDRAFT_119746</name>
</gene>
<evidence type="ECO:0000256" key="1">
    <source>
        <dbReference type="SAM" id="MobiDB-lite"/>
    </source>
</evidence>
<evidence type="ECO:0000313" key="3">
    <source>
        <dbReference type="Proteomes" id="UP000053820"/>
    </source>
</evidence>
<accession>A0A0C9VY26</accession>
<dbReference type="HOGENOM" id="CLU_047862_0_0_1"/>
<protein>
    <submittedName>
        <fullName evidence="2">Uncharacterized protein</fullName>
    </submittedName>
</protein>
<name>A0A0C9VY26_9AGAM</name>
<reference evidence="2 3" key="1">
    <citation type="submission" date="2014-04" db="EMBL/GenBank/DDBJ databases">
        <title>Evolutionary Origins and Diversification of the Mycorrhizal Mutualists.</title>
        <authorList>
            <consortium name="DOE Joint Genome Institute"/>
            <consortium name="Mycorrhizal Genomics Consortium"/>
            <person name="Kohler A."/>
            <person name="Kuo A."/>
            <person name="Nagy L.G."/>
            <person name="Floudas D."/>
            <person name="Copeland A."/>
            <person name="Barry K.W."/>
            <person name="Cichocki N."/>
            <person name="Veneault-Fourrey C."/>
            <person name="LaButti K."/>
            <person name="Lindquist E.A."/>
            <person name="Lipzen A."/>
            <person name="Lundell T."/>
            <person name="Morin E."/>
            <person name="Murat C."/>
            <person name="Riley R."/>
            <person name="Ohm R."/>
            <person name="Sun H."/>
            <person name="Tunlid A."/>
            <person name="Henrissat B."/>
            <person name="Grigoriev I.V."/>
            <person name="Hibbett D.S."/>
            <person name="Martin F."/>
        </authorList>
    </citation>
    <scope>NUCLEOTIDE SEQUENCE [LARGE SCALE GENOMIC DNA]</scope>
    <source>
        <strain evidence="2 3">MD-312</strain>
    </source>
</reference>
<dbReference type="OrthoDB" id="2647604at2759"/>